<organism evidence="1 2">
    <name type="scientific">Paenibacillus terrae</name>
    <dbReference type="NCBI Taxonomy" id="159743"/>
    <lineage>
        <taxon>Bacteria</taxon>
        <taxon>Bacillati</taxon>
        <taxon>Bacillota</taxon>
        <taxon>Bacilli</taxon>
        <taxon>Bacillales</taxon>
        <taxon>Paenibacillaceae</taxon>
        <taxon>Paenibacillus</taxon>
    </lineage>
</organism>
<dbReference type="AlphaFoldDB" id="A0A4V5SU76"/>
<proteinExistence type="predicted"/>
<accession>A0A4V5SU76</accession>
<sequence length="109" mass="12608">MQLSHFITQWIYRLLVDVIIFQRRVPIKLLVVYRTTHCAKHLQTTLDCISLPTTFTYVYAANPADYARKDTLYILSFLLLFPILPTHRAIVGARAAHKERSAVFALSFL</sequence>
<evidence type="ECO:0000313" key="2">
    <source>
        <dbReference type="Proteomes" id="UP000308114"/>
    </source>
</evidence>
<reference evidence="1 2" key="1">
    <citation type="submission" date="2018-01" db="EMBL/GenBank/DDBJ databases">
        <title>Bacillales members from the olive rhizosphere are effective biological control agents against Verticillium dahliae.</title>
        <authorList>
            <person name="Gomez-Lama C."/>
            <person name="Legarda G."/>
            <person name="Ruano-Rosa D."/>
            <person name="Pizarro-Tobias P."/>
            <person name="Valverde-Corredor A."/>
            <person name="Niqui J.L."/>
            <person name="Trivino J.C."/>
            <person name="Roca A."/>
            <person name="Mercado-Blanco J."/>
        </authorList>
    </citation>
    <scope>NUCLEOTIDE SEQUENCE [LARGE SCALE GENOMIC DNA]</scope>
    <source>
        <strain evidence="1 2">PIC167</strain>
    </source>
</reference>
<dbReference type="Proteomes" id="UP000308114">
    <property type="component" value="Unassembled WGS sequence"/>
</dbReference>
<protein>
    <submittedName>
        <fullName evidence="1">Uncharacterized protein</fullName>
    </submittedName>
</protein>
<dbReference type="EMBL" id="PNXQ01000013">
    <property type="protein sequence ID" value="TKH43411.1"/>
    <property type="molecule type" value="Genomic_DNA"/>
</dbReference>
<gene>
    <name evidence="1" type="ORF">C1I60_14025</name>
</gene>
<evidence type="ECO:0000313" key="1">
    <source>
        <dbReference type="EMBL" id="TKH43411.1"/>
    </source>
</evidence>
<comment type="caution">
    <text evidence="1">The sequence shown here is derived from an EMBL/GenBank/DDBJ whole genome shotgun (WGS) entry which is preliminary data.</text>
</comment>
<name>A0A4V5SU76_9BACL</name>